<comment type="caution">
    <text evidence="1">The sequence shown here is derived from an EMBL/GenBank/DDBJ whole genome shotgun (WGS) entry which is preliminary data.</text>
</comment>
<dbReference type="EMBL" id="MTEJ01000730">
    <property type="protein sequence ID" value="OQW98892.1"/>
    <property type="molecule type" value="Genomic_DNA"/>
</dbReference>
<proteinExistence type="predicted"/>
<gene>
    <name evidence="1" type="ORF">BWK73_51575</name>
</gene>
<organism evidence="1 2">
    <name type="scientific">Thiothrix lacustris</name>
    <dbReference type="NCBI Taxonomy" id="525917"/>
    <lineage>
        <taxon>Bacteria</taxon>
        <taxon>Pseudomonadati</taxon>
        <taxon>Pseudomonadota</taxon>
        <taxon>Gammaproteobacteria</taxon>
        <taxon>Thiotrichales</taxon>
        <taxon>Thiotrichaceae</taxon>
        <taxon>Thiothrix</taxon>
    </lineage>
</organism>
<accession>A0A1Y1Q7U5</accession>
<evidence type="ECO:0000313" key="1">
    <source>
        <dbReference type="EMBL" id="OQW98892.1"/>
    </source>
</evidence>
<evidence type="ECO:0000313" key="2">
    <source>
        <dbReference type="Proteomes" id="UP000192491"/>
    </source>
</evidence>
<reference evidence="1 2" key="1">
    <citation type="submission" date="2017-01" db="EMBL/GenBank/DDBJ databases">
        <title>Novel large sulfur bacteria in the metagenomes of groundwater-fed chemosynthetic microbial mats in the Lake Huron basin.</title>
        <authorList>
            <person name="Sharrar A.M."/>
            <person name="Flood B.E."/>
            <person name="Bailey J.V."/>
            <person name="Jones D.S."/>
            <person name="Biddanda B."/>
            <person name="Ruberg S.A."/>
            <person name="Marcus D.N."/>
            <person name="Dick G.J."/>
        </authorList>
    </citation>
    <scope>NUCLEOTIDE SEQUENCE [LARGE SCALE GENOMIC DNA]</scope>
    <source>
        <strain evidence="1">A8</strain>
    </source>
</reference>
<dbReference type="Proteomes" id="UP000192491">
    <property type="component" value="Unassembled WGS sequence"/>
</dbReference>
<sequence length="120" mass="13602">MGGCSPPYPQKATALNIPYVVIGAAARDFWLMAYGIKPQRATRDVDLALEIAGWDKFTLLKAHLLTHTDFQTDRMVQRVVFKGHLPIDLLPYGGVEQGMSQITWPPDHTIEMSVLDWRMY</sequence>
<name>A0A1Y1Q7U5_9GAMM</name>
<protein>
    <submittedName>
        <fullName evidence="1">Uncharacterized protein</fullName>
    </submittedName>
</protein>
<dbReference type="AlphaFoldDB" id="A0A1Y1Q7U5"/>